<evidence type="ECO:0000313" key="4">
    <source>
        <dbReference type="Proteomes" id="UP001597097"/>
    </source>
</evidence>
<accession>A0ABW4GF92</accession>
<sequence length="687" mass="75011">MSSPSVAVPGLIGRRHELSAIRRMLAGTRLLTLTGTGGVGKTRLAVQAAMALRRTFPHGVELVELASLEDSDLLEPTVAAALGLREVAPSSMTTLVNYLADRRMLLVLDNCEHLLEACAHLTSGLLRGAPRLRILATSRQALGVYGEQVLNVPPLSVPDSGTTVRDVLRHGAVRLFVERAAQVQPEFAVDAANAGTVARLAQRLEGIPLAIELAAARLRTTPVEQLMRELDQHFEVPAEHAGSALPRHQSLRGTLDWSFGLCCQAEQRLWSRLSIFAGGVELEAAEAICAGTEIDQPEVIDLIAGLVDKSVVIAQQREVGVRYHMLDSIRAYGRERLTFAETTKLGSRYVDYYRHVVERHRLERLSPHQLEGFRTLQLDSPNLRVALDLCFGRAARAAVGLEIASALWVFWIIAGSITEGRHWLERGLQLLPEANSTRAKALWADGLLALHQGDLKAAMPRLAECHALARRLGDRSAIAFATQVSGIAAFSAGDPKQGLELLEKARAEHLAGGDVDAASINLFYAAAYGSAEVPELGISLSERFLALSEARHAQVSRGYALFALGIAAWNQGDWRRTESLMREAAEFRSLINDRWGLTQCLEVLAWTACAQGRYERAARILGTAHPLWRAMGASPTRLFPHVRGHEQCMARARAELGGRAFSAVFRQGSRLGVERAITYAIEQSDTE</sequence>
<dbReference type="Proteomes" id="UP001597097">
    <property type="component" value="Unassembled WGS sequence"/>
</dbReference>
<dbReference type="EMBL" id="JBHUCM010000023">
    <property type="protein sequence ID" value="MFD1541044.1"/>
    <property type="molecule type" value="Genomic_DNA"/>
</dbReference>
<reference evidence="4" key="1">
    <citation type="journal article" date="2019" name="Int. J. Syst. Evol. Microbiol.">
        <title>The Global Catalogue of Microorganisms (GCM) 10K type strain sequencing project: providing services to taxonomists for standard genome sequencing and annotation.</title>
        <authorList>
            <consortium name="The Broad Institute Genomics Platform"/>
            <consortium name="The Broad Institute Genome Sequencing Center for Infectious Disease"/>
            <person name="Wu L."/>
            <person name="Ma J."/>
        </authorList>
    </citation>
    <scope>NUCLEOTIDE SEQUENCE [LARGE SCALE GENOMIC DNA]</scope>
    <source>
        <strain evidence="4">CGMCC 1.15399</strain>
    </source>
</reference>
<evidence type="ECO:0000259" key="1">
    <source>
        <dbReference type="Pfam" id="PF00931"/>
    </source>
</evidence>
<dbReference type="RefSeq" id="WP_219529647.1">
    <property type="nucleotide sequence ID" value="NZ_JAHKRM010000007.1"/>
</dbReference>
<keyword evidence="3" id="KW-0547">Nucleotide-binding</keyword>
<dbReference type="InterPro" id="IPR002182">
    <property type="entry name" value="NB-ARC"/>
</dbReference>
<evidence type="ECO:0000259" key="2">
    <source>
        <dbReference type="Pfam" id="PF25872"/>
    </source>
</evidence>
<organism evidence="3 4">
    <name type="scientific">Nonomuraea guangzhouensis</name>
    <dbReference type="NCBI Taxonomy" id="1291555"/>
    <lineage>
        <taxon>Bacteria</taxon>
        <taxon>Bacillati</taxon>
        <taxon>Actinomycetota</taxon>
        <taxon>Actinomycetes</taxon>
        <taxon>Streptosporangiales</taxon>
        <taxon>Streptosporangiaceae</taxon>
        <taxon>Nonomuraea</taxon>
    </lineage>
</organism>
<proteinExistence type="predicted"/>
<keyword evidence="3" id="KW-0067">ATP-binding</keyword>
<feature type="domain" description="Winged helix-turn-helix" evidence="2">
    <location>
        <begin position="268"/>
        <end position="337"/>
    </location>
</feature>
<dbReference type="InterPro" id="IPR058852">
    <property type="entry name" value="HTH_77"/>
</dbReference>
<dbReference type="PANTHER" id="PTHR47691">
    <property type="entry name" value="REGULATOR-RELATED"/>
    <property type="match status" value="1"/>
</dbReference>
<dbReference type="Pfam" id="PF00931">
    <property type="entry name" value="NB-ARC"/>
    <property type="match status" value="1"/>
</dbReference>
<keyword evidence="4" id="KW-1185">Reference proteome</keyword>
<dbReference type="Pfam" id="PF25872">
    <property type="entry name" value="HTH_77"/>
    <property type="match status" value="1"/>
</dbReference>
<dbReference type="PANTHER" id="PTHR47691:SF3">
    <property type="entry name" value="HTH-TYPE TRANSCRIPTIONAL REGULATOR RV0890C-RELATED"/>
    <property type="match status" value="1"/>
</dbReference>
<dbReference type="GO" id="GO:0005524">
    <property type="term" value="F:ATP binding"/>
    <property type="evidence" value="ECO:0007669"/>
    <property type="project" value="UniProtKB-KW"/>
</dbReference>
<name>A0ABW4GF92_9ACTN</name>
<gene>
    <name evidence="3" type="ORF">ACFSJ0_28575</name>
</gene>
<evidence type="ECO:0000313" key="3">
    <source>
        <dbReference type="EMBL" id="MFD1541044.1"/>
    </source>
</evidence>
<protein>
    <submittedName>
        <fullName evidence="3">ATP-binding protein</fullName>
    </submittedName>
</protein>
<feature type="domain" description="NB-ARC" evidence="1">
    <location>
        <begin position="27"/>
        <end position="140"/>
    </location>
</feature>
<comment type="caution">
    <text evidence="3">The sequence shown here is derived from an EMBL/GenBank/DDBJ whole genome shotgun (WGS) entry which is preliminary data.</text>
</comment>